<sequence length="212" mass="25114">MFETGNTIIQNYIPTSSFTWIDLIYSIGTPLATLGIGIFTIYTTFKTFSRTMLDNLDSKSEWRKTLFLIAGKEEIKIGDVHQLRAALRYTEKENPQTYFDRMNVIMIKYCKYLIFEFNKSQNISRLTLNSQESIRLFARYLLKDHWEKNQNKKFIFKNKDNELKLCIFTLEEFNILNKFVDLGSNCKEEIYIKLNDELDKRLKPYQSSNSTP</sequence>
<name>A0AAW5LH53_MAMSC</name>
<dbReference type="Proteomes" id="UP001204068">
    <property type="component" value="Unassembled WGS sequence"/>
</dbReference>
<reference evidence="2" key="1">
    <citation type="submission" date="2022-07" db="EMBL/GenBank/DDBJ databases">
        <title>Bacterial species isolated from the porcine tonsil microbiota.</title>
        <authorList>
            <person name="Oliveira I.M.F."/>
        </authorList>
    </citation>
    <scope>NUCLEOTIDE SEQUENCE</scope>
    <source>
        <strain evidence="2">8QC2O2</strain>
    </source>
</reference>
<evidence type="ECO:0008006" key="4">
    <source>
        <dbReference type="Google" id="ProtNLM"/>
    </source>
</evidence>
<comment type="caution">
    <text evidence="2">The sequence shown here is derived from an EMBL/GenBank/DDBJ whole genome shotgun (WGS) entry which is preliminary data.</text>
</comment>
<keyword evidence="1" id="KW-0472">Membrane</keyword>
<dbReference type="AlphaFoldDB" id="A0AAW5LH53"/>
<dbReference type="EMBL" id="JANILD010000001">
    <property type="protein sequence ID" value="MCQ9302441.1"/>
    <property type="molecule type" value="Genomic_DNA"/>
</dbReference>
<evidence type="ECO:0000256" key="1">
    <source>
        <dbReference type="SAM" id="Phobius"/>
    </source>
</evidence>
<feature type="transmembrane region" description="Helical" evidence="1">
    <location>
        <begin position="23"/>
        <end position="45"/>
    </location>
</feature>
<proteinExistence type="predicted"/>
<evidence type="ECO:0000313" key="2">
    <source>
        <dbReference type="EMBL" id="MCQ9302441.1"/>
    </source>
</evidence>
<dbReference type="RefSeq" id="WP_070657679.1">
    <property type="nucleotide sequence ID" value="NZ_CP077960.1"/>
</dbReference>
<accession>A0AAW5LH53</accession>
<organism evidence="2 3">
    <name type="scientific">Mammaliicoccus sciuri</name>
    <name type="common">Staphylococcus sciuri</name>
    <dbReference type="NCBI Taxonomy" id="1296"/>
    <lineage>
        <taxon>Bacteria</taxon>
        <taxon>Bacillati</taxon>
        <taxon>Bacillota</taxon>
        <taxon>Bacilli</taxon>
        <taxon>Bacillales</taxon>
        <taxon>Staphylococcaceae</taxon>
        <taxon>Mammaliicoccus</taxon>
    </lineage>
</organism>
<evidence type="ECO:0000313" key="3">
    <source>
        <dbReference type="Proteomes" id="UP001204068"/>
    </source>
</evidence>
<protein>
    <recommendedName>
        <fullName evidence="4">Phage abortive infection protein</fullName>
    </recommendedName>
</protein>
<keyword evidence="1" id="KW-0812">Transmembrane</keyword>
<gene>
    <name evidence="2" type="ORF">NQ032_02260</name>
</gene>
<keyword evidence="1" id="KW-1133">Transmembrane helix</keyword>